<dbReference type="Gene3D" id="3.40.50.150">
    <property type="entry name" value="Vaccinia Virus protein VP39"/>
    <property type="match status" value="1"/>
</dbReference>
<gene>
    <name evidence="2" type="ORF">SAMN05660836_01540</name>
</gene>
<dbReference type="PANTHER" id="PTHR34203">
    <property type="entry name" value="METHYLTRANSFERASE, FKBM FAMILY PROTEIN"/>
    <property type="match status" value="1"/>
</dbReference>
<keyword evidence="2" id="KW-0808">Transferase</keyword>
<proteinExistence type="predicted"/>
<evidence type="ECO:0000313" key="2">
    <source>
        <dbReference type="EMBL" id="SFM80559.1"/>
    </source>
</evidence>
<organism evidence="2 3">
    <name type="scientific">Thermodesulforhabdus norvegica</name>
    <dbReference type="NCBI Taxonomy" id="39841"/>
    <lineage>
        <taxon>Bacteria</taxon>
        <taxon>Pseudomonadati</taxon>
        <taxon>Thermodesulfobacteriota</taxon>
        <taxon>Syntrophobacteria</taxon>
        <taxon>Syntrophobacterales</taxon>
        <taxon>Thermodesulforhabdaceae</taxon>
        <taxon>Thermodesulforhabdus</taxon>
    </lineage>
</organism>
<dbReference type="GO" id="GO:0032259">
    <property type="term" value="P:methylation"/>
    <property type="evidence" value="ECO:0007669"/>
    <property type="project" value="UniProtKB-KW"/>
</dbReference>
<dbReference type="InterPro" id="IPR006342">
    <property type="entry name" value="FkbM_mtfrase"/>
</dbReference>
<sequence length="294" mass="33136">MRNKADVLNRAGRILRSLGIRPSKLPGGRYFFRVLSALVGDLTIKVEGLYLTGSFWHRRELWKMQEGYYEKFTMQLFKKTLAPGMVVCDIGAHIGFYSLIAARKVGSRGRVYAFEPDPRTFPYLVRNIKQNGFSELIVPVKKAVSNQEGVLRLHLDEVTGGDTSLFHRDTSGRTIEVQSIKLDDFLPNQVKVDVIKMDIEGGETVALEGMENVLKRSSDVKMFVECNPDMLHKAGSSVEDLLLKLHSLGFEVKVINDELERLEMVESSEIYAMAKNAKGPTWSVNLYCSKIQGD</sequence>
<dbReference type="STRING" id="39841.SAMN05660836_01540"/>
<evidence type="ECO:0000313" key="3">
    <source>
        <dbReference type="Proteomes" id="UP000199611"/>
    </source>
</evidence>
<dbReference type="AlphaFoldDB" id="A0A1I4TV41"/>
<dbReference type="Proteomes" id="UP000199611">
    <property type="component" value="Unassembled WGS sequence"/>
</dbReference>
<keyword evidence="3" id="KW-1185">Reference proteome</keyword>
<dbReference type="EMBL" id="FOUU01000004">
    <property type="protein sequence ID" value="SFM80559.1"/>
    <property type="molecule type" value="Genomic_DNA"/>
</dbReference>
<feature type="domain" description="Methyltransferase FkbM" evidence="1">
    <location>
        <begin position="89"/>
        <end position="251"/>
    </location>
</feature>
<dbReference type="NCBIfam" id="TIGR01444">
    <property type="entry name" value="fkbM_fam"/>
    <property type="match status" value="1"/>
</dbReference>
<accession>A0A1I4TV41</accession>
<dbReference type="PANTHER" id="PTHR34203:SF15">
    <property type="entry name" value="SLL1173 PROTEIN"/>
    <property type="match status" value="1"/>
</dbReference>
<evidence type="ECO:0000259" key="1">
    <source>
        <dbReference type="Pfam" id="PF05050"/>
    </source>
</evidence>
<keyword evidence="2" id="KW-0489">Methyltransferase</keyword>
<name>A0A1I4TV41_9BACT</name>
<dbReference type="InterPro" id="IPR029063">
    <property type="entry name" value="SAM-dependent_MTases_sf"/>
</dbReference>
<dbReference type="GO" id="GO:0008168">
    <property type="term" value="F:methyltransferase activity"/>
    <property type="evidence" value="ECO:0007669"/>
    <property type="project" value="UniProtKB-KW"/>
</dbReference>
<dbReference type="Pfam" id="PF05050">
    <property type="entry name" value="Methyltransf_21"/>
    <property type="match status" value="1"/>
</dbReference>
<reference evidence="2 3" key="1">
    <citation type="submission" date="2016-10" db="EMBL/GenBank/DDBJ databases">
        <authorList>
            <person name="de Groot N.N."/>
        </authorList>
    </citation>
    <scope>NUCLEOTIDE SEQUENCE [LARGE SCALE GENOMIC DNA]</scope>
    <source>
        <strain evidence="2 3">DSM 9990</strain>
    </source>
</reference>
<protein>
    <submittedName>
        <fullName evidence="2">Methyltransferase, FkbM family</fullName>
    </submittedName>
</protein>
<dbReference type="OrthoDB" id="5329963at2"/>
<dbReference type="RefSeq" id="WP_093394742.1">
    <property type="nucleotide sequence ID" value="NZ_FOUU01000004.1"/>
</dbReference>
<dbReference type="SUPFAM" id="SSF53335">
    <property type="entry name" value="S-adenosyl-L-methionine-dependent methyltransferases"/>
    <property type="match status" value="1"/>
</dbReference>
<dbReference type="InterPro" id="IPR052514">
    <property type="entry name" value="SAM-dependent_MTase"/>
</dbReference>